<evidence type="ECO:0000256" key="2">
    <source>
        <dbReference type="ARBA" id="ARBA00022679"/>
    </source>
</evidence>
<dbReference type="Gene3D" id="3.20.200.10">
    <property type="entry name" value="MHCK/EF2 kinase"/>
    <property type="match status" value="1"/>
</dbReference>
<dbReference type="SMART" id="SM00811">
    <property type="entry name" value="Alpha_kinase"/>
    <property type="match status" value="1"/>
</dbReference>
<accession>A0ABR1TE04</accession>
<evidence type="ECO:0000313" key="9">
    <source>
        <dbReference type="Proteomes" id="UP001444661"/>
    </source>
</evidence>
<dbReference type="InterPro" id="IPR011009">
    <property type="entry name" value="Kinase-like_dom_sf"/>
</dbReference>
<evidence type="ECO:0000256" key="6">
    <source>
        <dbReference type="SAM" id="MobiDB-lite"/>
    </source>
</evidence>
<keyword evidence="9" id="KW-1185">Reference proteome</keyword>
<protein>
    <submittedName>
        <fullName evidence="8">Elongation factor 2 kinase</fullName>
    </submittedName>
</protein>
<evidence type="ECO:0000256" key="4">
    <source>
        <dbReference type="ARBA" id="ARBA00022777"/>
    </source>
</evidence>
<gene>
    <name evidence="8" type="ORF">PG993_004204</name>
</gene>
<keyword evidence="8" id="KW-0648">Protein biosynthesis</keyword>
<keyword evidence="1" id="KW-0723">Serine/threonine-protein kinase</keyword>
<dbReference type="Pfam" id="PF02816">
    <property type="entry name" value="Alpha_kinase"/>
    <property type="match status" value="1"/>
</dbReference>
<proteinExistence type="predicted"/>
<dbReference type="PROSITE" id="PS51158">
    <property type="entry name" value="ALPHA_KINASE"/>
    <property type="match status" value="1"/>
</dbReference>
<dbReference type="Proteomes" id="UP001444661">
    <property type="component" value="Unassembled WGS sequence"/>
</dbReference>
<feature type="region of interest" description="Disordered" evidence="6">
    <location>
        <begin position="13"/>
        <end position="32"/>
    </location>
</feature>
<dbReference type="EMBL" id="JAQQWK010000003">
    <property type="protein sequence ID" value="KAK8044180.1"/>
    <property type="molecule type" value="Genomic_DNA"/>
</dbReference>
<reference evidence="8 9" key="1">
    <citation type="submission" date="2023-01" db="EMBL/GenBank/DDBJ databases">
        <title>Analysis of 21 Apiospora genomes using comparative genomics revels a genus with tremendous synthesis potential of carbohydrate active enzymes and secondary metabolites.</title>
        <authorList>
            <person name="Sorensen T."/>
        </authorList>
    </citation>
    <scope>NUCLEOTIDE SEQUENCE [LARGE SCALE GENOMIC DNA]</scope>
    <source>
        <strain evidence="8 9">CBS 33761</strain>
    </source>
</reference>
<dbReference type="GO" id="GO:0016301">
    <property type="term" value="F:kinase activity"/>
    <property type="evidence" value="ECO:0007669"/>
    <property type="project" value="UniProtKB-KW"/>
</dbReference>
<comment type="caution">
    <text evidence="8">The sequence shown here is derived from an EMBL/GenBank/DDBJ whole genome shotgun (WGS) entry which is preliminary data.</text>
</comment>
<feature type="domain" description="Alpha-type protein kinase" evidence="7">
    <location>
        <begin position="1"/>
        <end position="232"/>
    </location>
</feature>
<name>A0ABR1TE04_9PEZI</name>
<dbReference type="PANTHER" id="PTHR45992">
    <property type="entry name" value="EUKARYOTIC ELONGATION FACTOR 2 KINASE-RELATED"/>
    <property type="match status" value="1"/>
</dbReference>
<organism evidence="8 9">
    <name type="scientific">Apiospora rasikravindrae</name>
    <dbReference type="NCBI Taxonomy" id="990691"/>
    <lineage>
        <taxon>Eukaryota</taxon>
        <taxon>Fungi</taxon>
        <taxon>Dikarya</taxon>
        <taxon>Ascomycota</taxon>
        <taxon>Pezizomycotina</taxon>
        <taxon>Sordariomycetes</taxon>
        <taxon>Xylariomycetidae</taxon>
        <taxon>Amphisphaeriales</taxon>
        <taxon>Apiosporaceae</taxon>
        <taxon>Apiospora</taxon>
    </lineage>
</organism>
<keyword evidence="8" id="KW-0251">Elongation factor</keyword>
<dbReference type="GO" id="GO:0003746">
    <property type="term" value="F:translation elongation factor activity"/>
    <property type="evidence" value="ECO:0007669"/>
    <property type="project" value="UniProtKB-KW"/>
</dbReference>
<evidence type="ECO:0000256" key="5">
    <source>
        <dbReference type="ARBA" id="ARBA00022840"/>
    </source>
</evidence>
<dbReference type="InterPro" id="IPR004166">
    <property type="entry name" value="a-kinase_dom"/>
</dbReference>
<evidence type="ECO:0000256" key="3">
    <source>
        <dbReference type="ARBA" id="ARBA00022741"/>
    </source>
</evidence>
<dbReference type="SUPFAM" id="SSF56112">
    <property type="entry name" value="Protein kinase-like (PK-like)"/>
    <property type="match status" value="1"/>
</dbReference>
<evidence type="ECO:0000313" key="8">
    <source>
        <dbReference type="EMBL" id="KAK8044180.1"/>
    </source>
</evidence>
<evidence type="ECO:0000256" key="1">
    <source>
        <dbReference type="ARBA" id="ARBA00022527"/>
    </source>
</evidence>
<evidence type="ECO:0000259" key="7">
    <source>
        <dbReference type="PROSITE" id="PS51158"/>
    </source>
</evidence>
<keyword evidence="4 8" id="KW-0418">Kinase</keyword>
<keyword evidence="2" id="KW-0808">Transferase</keyword>
<sequence>MFRRPCRMFRKPCRDPSASPFKPPGSSESPEHVKIKRKVYAEGTYKSVCKGRFIAGPRAGQACVAKTFRNPKYGSFAEQWAGERQAMRTAQQIVEAFNHAMVIKEELRVLAPDIMTCDDGTGERRMVEPLIRRYVKNNNNAGWVNPSGDPWNLVMQALSHFSYHATGGRFLLCDVQGGSVGNVYSLTDLAVHSETAGRFGLTDNGKHGFVNFFKTHCCNSFCRPYWLKIEKPSGGPISTPCAPERKKPRWKVPARVGCHGIF</sequence>
<dbReference type="PANTHER" id="PTHR45992:SF11">
    <property type="entry name" value="ALPHA-TYPE PROTEIN KINASE DOMAIN-CONTAINING PROTEIN"/>
    <property type="match status" value="1"/>
</dbReference>
<keyword evidence="5" id="KW-0067">ATP-binding</keyword>
<keyword evidence="3" id="KW-0547">Nucleotide-binding</keyword>
<dbReference type="InterPro" id="IPR051852">
    <property type="entry name" value="Alpha-type_PK"/>
</dbReference>